<dbReference type="InterPro" id="IPR001134">
    <property type="entry name" value="Netrin_domain"/>
</dbReference>
<evidence type="ECO:0000313" key="8">
    <source>
        <dbReference type="Proteomes" id="UP001217089"/>
    </source>
</evidence>
<feature type="domain" description="NTR" evidence="6">
    <location>
        <begin position="11"/>
        <end position="130"/>
    </location>
</feature>
<gene>
    <name evidence="7" type="ORF">KUTeg_004437</name>
</gene>
<dbReference type="EMBL" id="JARBDR010000214">
    <property type="protein sequence ID" value="KAJ8319346.1"/>
    <property type="molecule type" value="Genomic_DNA"/>
</dbReference>
<accession>A0ABQ9FT55</accession>
<organism evidence="7 8">
    <name type="scientific">Tegillarca granosa</name>
    <name type="common">Malaysian cockle</name>
    <name type="synonym">Anadara granosa</name>
    <dbReference type="NCBI Taxonomy" id="220873"/>
    <lineage>
        <taxon>Eukaryota</taxon>
        <taxon>Metazoa</taxon>
        <taxon>Spiralia</taxon>
        <taxon>Lophotrochozoa</taxon>
        <taxon>Mollusca</taxon>
        <taxon>Bivalvia</taxon>
        <taxon>Autobranchia</taxon>
        <taxon>Pteriomorphia</taxon>
        <taxon>Arcoida</taxon>
        <taxon>Arcoidea</taxon>
        <taxon>Arcidae</taxon>
        <taxon>Tegillarca</taxon>
    </lineage>
</organism>
<comment type="subcellular location">
    <subcellularLocation>
        <location evidence="1">Secreted</location>
    </subcellularLocation>
</comment>
<dbReference type="PROSITE" id="PS50189">
    <property type="entry name" value="NTR"/>
    <property type="match status" value="1"/>
</dbReference>
<dbReference type="InterPro" id="IPR051998">
    <property type="entry name" value="Meteorin-like"/>
</dbReference>
<keyword evidence="3" id="KW-0964">Secreted</keyword>
<dbReference type="SUPFAM" id="SSF50242">
    <property type="entry name" value="TIMP-like"/>
    <property type="match status" value="1"/>
</dbReference>
<evidence type="ECO:0000313" key="7">
    <source>
        <dbReference type="EMBL" id="KAJ8319346.1"/>
    </source>
</evidence>
<reference evidence="7 8" key="1">
    <citation type="submission" date="2022-12" db="EMBL/GenBank/DDBJ databases">
        <title>Chromosome-level genome of Tegillarca granosa.</title>
        <authorList>
            <person name="Kim J."/>
        </authorList>
    </citation>
    <scope>NUCLEOTIDE SEQUENCE [LARGE SCALE GENOMIC DNA]</scope>
    <source>
        <strain evidence="7">Teg-2019</strain>
        <tissue evidence="7">Adductor muscle</tissue>
    </source>
</reference>
<sequence length="133" mass="15303">MLHSYLLLTKCRACTEKELIRAYCSSDFVITAAMETLIQKEDSKFTEISVSVSRIIRQRNPDLFYRINRKSQNLHGKIQTPRKCNILKGIGDYLFTGRLRLGKLHVTCATPNLEWENVLHKALKLGTMECSLD</sequence>
<keyword evidence="5" id="KW-1015">Disulfide bond</keyword>
<dbReference type="Proteomes" id="UP001217089">
    <property type="component" value="Unassembled WGS sequence"/>
</dbReference>
<dbReference type="InterPro" id="IPR018933">
    <property type="entry name" value="Netrin_module_non-TIMP"/>
</dbReference>
<comment type="similarity">
    <text evidence="2">Belongs to the meteorin family.</text>
</comment>
<evidence type="ECO:0000259" key="6">
    <source>
        <dbReference type="PROSITE" id="PS50189"/>
    </source>
</evidence>
<protein>
    <recommendedName>
        <fullName evidence="6">NTR domain-containing protein</fullName>
    </recommendedName>
</protein>
<evidence type="ECO:0000256" key="3">
    <source>
        <dbReference type="ARBA" id="ARBA00022525"/>
    </source>
</evidence>
<comment type="caution">
    <text evidence="7">The sequence shown here is derived from an EMBL/GenBank/DDBJ whole genome shotgun (WGS) entry which is preliminary data.</text>
</comment>
<keyword evidence="8" id="KW-1185">Reference proteome</keyword>
<dbReference type="PANTHER" id="PTHR28593:SF3">
    <property type="entry name" value="METEORIN-LIKE PROTEIN"/>
    <property type="match status" value="1"/>
</dbReference>
<evidence type="ECO:0000256" key="4">
    <source>
        <dbReference type="ARBA" id="ARBA00022729"/>
    </source>
</evidence>
<dbReference type="Gene3D" id="2.40.50.120">
    <property type="match status" value="1"/>
</dbReference>
<evidence type="ECO:0000256" key="2">
    <source>
        <dbReference type="ARBA" id="ARBA00005669"/>
    </source>
</evidence>
<evidence type="ECO:0000256" key="1">
    <source>
        <dbReference type="ARBA" id="ARBA00004613"/>
    </source>
</evidence>
<proteinExistence type="inferred from homology"/>
<evidence type="ECO:0000256" key="5">
    <source>
        <dbReference type="ARBA" id="ARBA00023157"/>
    </source>
</evidence>
<keyword evidence="4" id="KW-0732">Signal</keyword>
<dbReference type="InterPro" id="IPR008993">
    <property type="entry name" value="TIMP-like_OB-fold"/>
</dbReference>
<dbReference type="Pfam" id="PF01759">
    <property type="entry name" value="NTR"/>
    <property type="match status" value="1"/>
</dbReference>
<dbReference type="PANTHER" id="PTHR28593">
    <property type="entry name" value="METEORIN-LIKE PROTEIN"/>
    <property type="match status" value="1"/>
</dbReference>
<name>A0ABQ9FT55_TEGGR</name>